<dbReference type="AlphaFoldDB" id="A0A5B8MDR5"/>
<evidence type="ECO:0000256" key="1">
    <source>
        <dbReference type="SAM" id="MobiDB-lite"/>
    </source>
</evidence>
<protein>
    <submittedName>
        <fullName evidence="2">Uncharacterized protein</fullName>
    </submittedName>
</protein>
<reference evidence="2 3" key="1">
    <citation type="submission" date="2018-07" db="EMBL/GenBank/DDBJ databases">
        <title>The complete nuclear genome of the prasinophyte Chloropicon primus (CCMP1205).</title>
        <authorList>
            <person name="Pombert J.-F."/>
            <person name="Otis C."/>
            <person name="Turmel M."/>
            <person name="Lemieux C."/>
        </authorList>
    </citation>
    <scope>NUCLEOTIDE SEQUENCE [LARGE SCALE GENOMIC DNA]</scope>
    <source>
        <strain evidence="2 3">CCMP1205</strain>
    </source>
</reference>
<evidence type="ECO:0000313" key="2">
    <source>
        <dbReference type="EMBL" id="QDZ18527.1"/>
    </source>
</evidence>
<name>A0A5B8MDR5_9CHLO</name>
<feature type="region of interest" description="Disordered" evidence="1">
    <location>
        <begin position="128"/>
        <end position="148"/>
    </location>
</feature>
<sequence>MERAKGAGGGRGVRDDLLELREVLWRVWKGRAEEDLEEDLEDLEACEREDDGIEGIEAAKDATDDDILVQKNFVEFCKQRQHHVSRFSPPTTSLAQDLTEWKCLPAIDSQSKVSVWLRTASLLDFLEEKEDQGEDGGSREGRRAQATGQAKLNAGEFNAAIKRDLLEFCSFLGIVAKKEGGLETATEGVTDCTVATATHSVSHSYSCAHSKPEQFSCYSMVSGYSPSRSSSFVVLETADTVC</sequence>
<proteinExistence type="predicted"/>
<keyword evidence="3" id="KW-1185">Reference proteome</keyword>
<evidence type="ECO:0000313" key="3">
    <source>
        <dbReference type="Proteomes" id="UP000316726"/>
    </source>
</evidence>
<gene>
    <name evidence="2" type="ORF">A3770_02p10450</name>
</gene>
<dbReference type="EMBL" id="CP031035">
    <property type="protein sequence ID" value="QDZ18527.1"/>
    <property type="molecule type" value="Genomic_DNA"/>
</dbReference>
<dbReference type="Proteomes" id="UP000316726">
    <property type="component" value="Chromosome 2"/>
</dbReference>
<organism evidence="2 3">
    <name type="scientific">Chloropicon primus</name>
    <dbReference type="NCBI Taxonomy" id="1764295"/>
    <lineage>
        <taxon>Eukaryota</taxon>
        <taxon>Viridiplantae</taxon>
        <taxon>Chlorophyta</taxon>
        <taxon>Chloropicophyceae</taxon>
        <taxon>Chloropicales</taxon>
        <taxon>Chloropicaceae</taxon>
        <taxon>Chloropicon</taxon>
    </lineage>
</organism>
<accession>A0A5B8MDR5</accession>